<dbReference type="SUPFAM" id="SSF53613">
    <property type="entry name" value="Ribokinase-like"/>
    <property type="match status" value="1"/>
</dbReference>
<keyword evidence="4 6" id="KW-0418">Kinase</keyword>
<comment type="similarity">
    <text evidence="1 6">Belongs to the carbohydrate kinase PfkB family.</text>
</comment>
<keyword evidence="3" id="KW-0547">Nucleotide-binding</keyword>
<keyword evidence="2 6" id="KW-0808">Transferase</keyword>
<dbReference type="CDD" id="cd01167">
    <property type="entry name" value="bac_FRK"/>
    <property type="match status" value="1"/>
</dbReference>
<dbReference type="EC" id="2.7.1.-" evidence="8"/>
<accession>A0ABV1D494</accession>
<evidence type="ECO:0000256" key="4">
    <source>
        <dbReference type="ARBA" id="ARBA00022777"/>
    </source>
</evidence>
<dbReference type="InterPro" id="IPR050306">
    <property type="entry name" value="PfkB_Carbo_kinase"/>
</dbReference>
<sequence>MDIITIGEMVIDFIPGTEEGSYIRNPGGAPANVAIAAARNGLSAGIFCKVGDDDFGRFLIQTLEDNQVTPLSPELCREAVTTMAFVSLSPGGERSFTFARKPGADMFLRVSDIRDEYLAGCKVIHGGSCSLSKGEARAATIHTLKRGHEMGKMVSFDVNYRNLMWDDDRQAAADTVMGILPYVDLLKISEEEADMIGGRESIHRVMKQNQVAVVIETLGAEGAECFFAGSSFVVKGRRASAIVDTTGAGDAFWGGFLSRLLIKGADRTGIFTREILEDAMRYGNVSGSLCIQSKGAIASLPARAEIELYLEEDR</sequence>
<comment type="caution">
    <text evidence="8">The sequence shown here is derived from an EMBL/GenBank/DDBJ whole genome shotgun (WGS) entry which is preliminary data.</text>
</comment>
<evidence type="ECO:0000313" key="8">
    <source>
        <dbReference type="EMBL" id="MEQ2425214.1"/>
    </source>
</evidence>
<dbReference type="PRINTS" id="PR00990">
    <property type="entry name" value="RIBOKINASE"/>
</dbReference>
<evidence type="ECO:0000256" key="2">
    <source>
        <dbReference type="ARBA" id="ARBA00022679"/>
    </source>
</evidence>
<evidence type="ECO:0000256" key="3">
    <source>
        <dbReference type="ARBA" id="ARBA00022741"/>
    </source>
</evidence>
<dbReference type="GO" id="GO:0016301">
    <property type="term" value="F:kinase activity"/>
    <property type="evidence" value="ECO:0007669"/>
    <property type="project" value="UniProtKB-KW"/>
</dbReference>
<evidence type="ECO:0000256" key="1">
    <source>
        <dbReference type="ARBA" id="ARBA00010688"/>
    </source>
</evidence>
<protein>
    <submittedName>
        <fullName evidence="8">Carbohydrate kinase</fullName>
        <ecNumber evidence="8">2.7.1.-</ecNumber>
    </submittedName>
</protein>
<reference evidence="8 9" key="1">
    <citation type="submission" date="2024-03" db="EMBL/GenBank/DDBJ databases">
        <title>Human intestinal bacterial collection.</title>
        <authorList>
            <person name="Pauvert C."/>
            <person name="Hitch T.C.A."/>
            <person name="Clavel T."/>
        </authorList>
    </citation>
    <scope>NUCLEOTIDE SEQUENCE [LARGE SCALE GENOMIC DNA]</scope>
    <source>
        <strain evidence="8 9">CLA-SR-H021</strain>
    </source>
</reference>
<dbReference type="Pfam" id="PF00294">
    <property type="entry name" value="PfkB"/>
    <property type="match status" value="1"/>
</dbReference>
<proteinExistence type="inferred from homology"/>
<dbReference type="Proteomes" id="UP001454086">
    <property type="component" value="Unassembled WGS sequence"/>
</dbReference>
<dbReference type="EMBL" id="JBBMFM010000027">
    <property type="protein sequence ID" value="MEQ2425214.1"/>
    <property type="molecule type" value="Genomic_DNA"/>
</dbReference>
<evidence type="ECO:0000256" key="6">
    <source>
        <dbReference type="RuleBase" id="RU003704"/>
    </source>
</evidence>
<gene>
    <name evidence="8" type="ORF">WMQ36_09550</name>
</gene>
<dbReference type="InterPro" id="IPR002139">
    <property type="entry name" value="Ribo/fructo_kinase"/>
</dbReference>
<dbReference type="InterPro" id="IPR002173">
    <property type="entry name" value="Carboh/pur_kinase_PfkB_CS"/>
</dbReference>
<dbReference type="PANTHER" id="PTHR43085">
    <property type="entry name" value="HEXOKINASE FAMILY MEMBER"/>
    <property type="match status" value="1"/>
</dbReference>
<dbReference type="PANTHER" id="PTHR43085:SF1">
    <property type="entry name" value="PSEUDOURIDINE KINASE-RELATED"/>
    <property type="match status" value="1"/>
</dbReference>
<dbReference type="Gene3D" id="3.40.1190.20">
    <property type="match status" value="1"/>
</dbReference>
<dbReference type="RefSeq" id="WP_008721118.1">
    <property type="nucleotide sequence ID" value="NZ_JAJFDX010000015.1"/>
</dbReference>
<dbReference type="PROSITE" id="PS00584">
    <property type="entry name" value="PFKB_KINASES_2"/>
    <property type="match status" value="1"/>
</dbReference>
<evidence type="ECO:0000313" key="9">
    <source>
        <dbReference type="Proteomes" id="UP001454086"/>
    </source>
</evidence>
<feature type="domain" description="Carbohydrate kinase PfkB" evidence="7">
    <location>
        <begin position="3"/>
        <end position="302"/>
    </location>
</feature>
<organism evidence="8 9">
    <name type="scientific">Enterocloster hominis</name>
    <name type="common">ex Hitch et al. 2024</name>
    <dbReference type="NCBI Taxonomy" id="1917870"/>
    <lineage>
        <taxon>Bacteria</taxon>
        <taxon>Bacillati</taxon>
        <taxon>Bacillota</taxon>
        <taxon>Clostridia</taxon>
        <taxon>Lachnospirales</taxon>
        <taxon>Lachnospiraceae</taxon>
        <taxon>Enterocloster</taxon>
    </lineage>
</organism>
<dbReference type="InterPro" id="IPR029056">
    <property type="entry name" value="Ribokinase-like"/>
</dbReference>
<keyword evidence="9" id="KW-1185">Reference proteome</keyword>
<evidence type="ECO:0000256" key="5">
    <source>
        <dbReference type="ARBA" id="ARBA00022840"/>
    </source>
</evidence>
<keyword evidence="5" id="KW-0067">ATP-binding</keyword>
<dbReference type="InterPro" id="IPR011611">
    <property type="entry name" value="PfkB_dom"/>
</dbReference>
<evidence type="ECO:0000259" key="7">
    <source>
        <dbReference type="Pfam" id="PF00294"/>
    </source>
</evidence>
<name>A0ABV1D494_9FIRM</name>